<organism evidence="2 3">
    <name type="scientific">Corchorus olitorius</name>
    <dbReference type="NCBI Taxonomy" id="93759"/>
    <lineage>
        <taxon>Eukaryota</taxon>
        <taxon>Viridiplantae</taxon>
        <taxon>Streptophyta</taxon>
        <taxon>Embryophyta</taxon>
        <taxon>Tracheophyta</taxon>
        <taxon>Spermatophyta</taxon>
        <taxon>Magnoliopsida</taxon>
        <taxon>eudicotyledons</taxon>
        <taxon>Gunneridae</taxon>
        <taxon>Pentapetalae</taxon>
        <taxon>rosids</taxon>
        <taxon>malvids</taxon>
        <taxon>Malvales</taxon>
        <taxon>Malvaceae</taxon>
        <taxon>Grewioideae</taxon>
        <taxon>Apeibeae</taxon>
        <taxon>Corchorus</taxon>
    </lineage>
</organism>
<comment type="caution">
    <text evidence="2">The sequence shown here is derived from an EMBL/GenBank/DDBJ whole genome shotgun (WGS) entry which is preliminary data.</text>
</comment>
<dbReference type="AlphaFoldDB" id="A0A1R3I1I6"/>
<dbReference type="OrthoDB" id="10456351at2759"/>
<proteinExistence type="predicted"/>
<dbReference type="EMBL" id="AWUE01019086">
    <property type="protein sequence ID" value="OMO76457.1"/>
    <property type="molecule type" value="Genomic_DNA"/>
</dbReference>
<keyword evidence="3" id="KW-1185">Reference proteome</keyword>
<evidence type="ECO:0000256" key="1">
    <source>
        <dbReference type="SAM" id="MobiDB-lite"/>
    </source>
</evidence>
<name>A0A1R3I1I6_9ROSI</name>
<feature type="region of interest" description="Disordered" evidence="1">
    <location>
        <begin position="1"/>
        <end position="37"/>
    </location>
</feature>
<sequence>MNPSPKISAATTQTSSNHRKPPRPTATGALGRRHLPPNTVLKISKQFFFSPKPISELISLKNPL</sequence>
<gene>
    <name evidence="2" type="ORF">COLO4_25561</name>
</gene>
<evidence type="ECO:0000313" key="2">
    <source>
        <dbReference type="EMBL" id="OMO76457.1"/>
    </source>
</evidence>
<dbReference type="Proteomes" id="UP000187203">
    <property type="component" value="Unassembled WGS sequence"/>
</dbReference>
<evidence type="ECO:0000313" key="3">
    <source>
        <dbReference type="Proteomes" id="UP000187203"/>
    </source>
</evidence>
<protein>
    <submittedName>
        <fullName evidence="2">Uncharacterized protein</fullName>
    </submittedName>
</protein>
<reference evidence="3" key="1">
    <citation type="submission" date="2013-09" db="EMBL/GenBank/DDBJ databases">
        <title>Corchorus olitorius genome sequencing.</title>
        <authorList>
            <person name="Alam M."/>
            <person name="Haque M.S."/>
            <person name="Islam M.S."/>
            <person name="Emdad E.M."/>
            <person name="Islam M.M."/>
            <person name="Ahmed B."/>
            <person name="Halim A."/>
            <person name="Hossen Q.M.M."/>
            <person name="Hossain M.Z."/>
            <person name="Ahmed R."/>
            <person name="Khan M.M."/>
            <person name="Islam R."/>
            <person name="Rashid M.M."/>
            <person name="Khan S.A."/>
            <person name="Rahman M.S."/>
            <person name="Alam M."/>
            <person name="Yahiya A.S."/>
            <person name="Khan M.S."/>
            <person name="Azam M.S."/>
            <person name="Haque T."/>
            <person name="Lashkar M.Z.H."/>
            <person name="Akhand A.I."/>
            <person name="Morshed G."/>
            <person name="Roy S."/>
            <person name="Uddin K.S."/>
            <person name="Rabeya T."/>
            <person name="Hossain A.S."/>
            <person name="Chowdhury A."/>
            <person name="Snigdha A.R."/>
            <person name="Mortoza M.S."/>
            <person name="Matin S.A."/>
            <person name="Hoque S.M.E."/>
            <person name="Islam M.K."/>
            <person name="Roy D.K."/>
            <person name="Haider R."/>
            <person name="Moosa M.M."/>
            <person name="Elias S.M."/>
            <person name="Hasan A.M."/>
            <person name="Jahan S."/>
            <person name="Shafiuddin M."/>
            <person name="Mahmood N."/>
            <person name="Shommy N.S."/>
        </authorList>
    </citation>
    <scope>NUCLEOTIDE SEQUENCE [LARGE SCALE GENOMIC DNA]</scope>
    <source>
        <strain evidence="3">cv. O-4</strain>
    </source>
</reference>
<accession>A0A1R3I1I6</accession>
<feature type="compositionally biased region" description="Polar residues" evidence="1">
    <location>
        <begin position="1"/>
        <end position="16"/>
    </location>
</feature>